<dbReference type="EMBL" id="ML987189">
    <property type="protein sequence ID" value="KAF2255490.1"/>
    <property type="molecule type" value="Genomic_DNA"/>
</dbReference>
<keyword evidence="3" id="KW-1185">Reference proteome</keyword>
<proteinExistence type="predicted"/>
<evidence type="ECO:0000313" key="3">
    <source>
        <dbReference type="Proteomes" id="UP000800094"/>
    </source>
</evidence>
<feature type="region of interest" description="Disordered" evidence="1">
    <location>
        <begin position="30"/>
        <end position="52"/>
    </location>
</feature>
<accession>A0A6A6J0U8</accession>
<gene>
    <name evidence="2" type="ORF">BU26DRAFT_512459</name>
</gene>
<dbReference type="Proteomes" id="UP000800094">
    <property type="component" value="Unassembled WGS sequence"/>
</dbReference>
<name>A0A6A6J0U8_9PLEO</name>
<sequence>MAMCVDRLLPILGTFTNNICIGRENPHVGPAISTKPQNLRRPDSTHHRPGAKRHLKIRPVHEHSPNVVNGFRLNLSSASPMSTVNSM</sequence>
<evidence type="ECO:0000256" key="1">
    <source>
        <dbReference type="SAM" id="MobiDB-lite"/>
    </source>
</evidence>
<reference evidence="2" key="1">
    <citation type="journal article" date="2020" name="Stud. Mycol.">
        <title>101 Dothideomycetes genomes: a test case for predicting lifestyles and emergence of pathogens.</title>
        <authorList>
            <person name="Haridas S."/>
            <person name="Albert R."/>
            <person name="Binder M."/>
            <person name="Bloem J."/>
            <person name="Labutti K."/>
            <person name="Salamov A."/>
            <person name="Andreopoulos B."/>
            <person name="Baker S."/>
            <person name="Barry K."/>
            <person name="Bills G."/>
            <person name="Bluhm B."/>
            <person name="Cannon C."/>
            <person name="Castanera R."/>
            <person name="Culley D."/>
            <person name="Daum C."/>
            <person name="Ezra D."/>
            <person name="Gonzalez J."/>
            <person name="Henrissat B."/>
            <person name="Kuo A."/>
            <person name="Liang C."/>
            <person name="Lipzen A."/>
            <person name="Lutzoni F."/>
            <person name="Magnuson J."/>
            <person name="Mondo S."/>
            <person name="Nolan M."/>
            <person name="Ohm R."/>
            <person name="Pangilinan J."/>
            <person name="Park H.-J."/>
            <person name="Ramirez L."/>
            <person name="Alfaro M."/>
            <person name="Sun H."/>
            <person name="Tritt A."/>
            <person name="Yoshinaga Y."/>
            <person name="Zwiers L.-H."/>
            <person name="Turgeon B."/>
            <person name="Goodwin S."/>
            <person name="Spatafora J."/>
            <person name="Crous P."/>
            <person name="Grigoriev I."/>
        </authorList>
    </citation>
    <scope>NUCLEOTIDE SEQUENCE</scope>
    <source>
        <strain evidence="2">CBS 122368</strain>
    </source>
</reference>
<dbReference type="AlphaFoldDB" id="A0A6A6J0U8"/>
<organism evidence="2 3">
    <name type="scientific">Trematosphaeria pertusa</name>
    <dbReference type="NCBI Taxonomy" id="390896"/>
    <lineage>
        <taxon>Eukaryota</taxon>
        <taxon>Fungi</taxon>
        <taxon>Dikarya</taxon>
        <taxon>Ascomycota</taxon>
        <taxon>Pezizomycotina</taxon>
        <taxon>Dothideomycetes</taxon>
        <taxon>Pleosporomycetidae</taxon>
        <taxon>Pleosporales</taxon>
        <taxon>Massarineae</taxon>
        <taxon>Trematosphaeriaceae</taxon>
        <taxon>Trematosphaeria</taxon>
    </lineage>
</organism>
<dbReference type="RefSeq" id="XP_033690494.1">
    <property type="nucleotide sequence ID" value="XM_033827381.1"/>
</dbReference>
<protein>
    <submittedName>
        <fullName evidence="2">Uncharacterized protein</fullName>
    </submittedName>
</protein>
<dbReference type="GeneID" id="54580711"/>
<evidence type="ECO:0000313" key="2">
    <source>
        <dbReference type="EMBL" id="KAF2255490.1"/>
    </source>
</evidence>